<organism evidence="2 3">
    <name type="scientific">Elysia crispata</name>
    <name type="common">lettuce slug</name>
    <dbReference type="NCBI Taxonomy" id="231223"/>
    <lineage>
        <taxon>Eukaryota</taxon>
        <taxon>Metazoa</taxon>
        <taxon>Spiralia</taxon>
        <taxon>Lophotrochozoa</taxon>
        <taxon>Mollusca</taxon>
        <taxon>Gastropoda</taxon>
        <taxon>Heterobranchia</taxon>
        <taxon>Euthyneura</taxon>
        <taxon>Panpulmonata</taxon>
        <taxon>Sacoglossa</taxon>
        <taxon>Placobranchoidea</taxon>
        <taxon>Plakobranchidae</taxon>
        <taxon>Elysia</taxon>
    </lineage>
</organism>
<keyword evidence="3" id="KW-1185">Reference proteome</keyword>
<comment type="caution">
    <text evidence="2">The sequence shown here is derived from an EMBL/GenBank/DDBJ whole genome shotgun (WGS) entry which is preliminary data.</text>
</comment>
<dbReference type="AlphaFoldDB" id="A0AAE1DMY8"/>
<dbReference type="Proteomes" id="UP001283361">
    <property type="component" value="Unassembled WGS sequence"/>
</dbReference>
<gene>
    <name evidence="2" type="ORF">RRG08_060234</name>
</gene>
<reference evidence="2" key="1">
    <citation type="journal article" date="2023" name="G3 (Bethesda)">
        <title>A reference genome for the long-term kleptoplast-retaining sea slug Elysia crispata morphotype clarki.</title>
        <authorList>
            <person name="Eastman K.E."/>
            <person name="Pendleton A.L."/>
            <person name="Shaikh M.A."/>
            <person name="Suttiyut T."/>
            <person name="Ogas R."/>
            <person name="Tomko P."/>
            <person name="Gavelis G."/>
            <person name="Widhalm J.R."/>
            <person name="Wisecaver J.H."/>
        </authorList>
    </citation>
    <scope>NUCLEOTIDE SEQUENCE</scope>
    <source>
        <strain evidence="2">ECLA1</strain>
    </source>
</reference>
<dbReference type="EMBL" id="JAWDGP010003204">
    <property type="protein sequence ID" value="KAK3776519.1"/>
    <property type="molecule type" value="Genomic_DNA"/>
</dbReference>
<evidence type="ECO:0000313" key="3">
    <source>
        <dbReference type="Proteomes" id="UP001283361"/>
    </source>
</evidence>
<proteinExistence type="predicted"/>
<evidence type="ECO:0000313" key="2">
    <source>
        <dbReference type="EMBL" id="KAK3776519.1"/>
    </source>
</evidence>
<sequence>MVPVSPGPSHPSGLTMSRGGKIKAEYLSASKTEKAESRSRKANGKSSLADAPLHWSLAQAAMFVRLLP</sequence>
<name>A0AAE1DMY8_9GAST</name>
<protein>
    <submittedName>
        <fullName evidence="2">Uncharacterized protein</fullName>
    </submittedName>
</protein>
<evidence type="ECO:0000256" key="1">
    <source>
        <dbReference type="SAM" id="MobiDB-lite"/>
    </source>
</evidence>
<accession>A0AAE1DMY8</accession>
<feature type="region of interest" description="Disordered" evidence="1">
    <location>
        <begin position="1"/>
        <end position="49"/>
    </location>
</feature>